<evidence type="ECO:0000313" key="1">
    <source>
        <dbReference type="EMBL" id="GMN47951.1"/>
    </source>
</evidence>
<name>A0AA88D9D7_FICCA</name>
<evidence type="ECO:0000313" key="2">
    <source>
        <dbReference type="Proteomes" id="UP001187192"/>
    </source>
</evidence>
<protein>
    <submittedName>
        <fullName evidence="1">Uncharacterized protein</fullName>
    </submittedName>
</protein>
<dbReference type="Proteomes" id="UP001187192">
    <property type="component" value="Unassembled WGS sequence"/>
</dbReference>
<comment type="caution">
    <text evidence="1">The sequence shown here is derived from an EMBL/GenBank/DDBJ whole genome shotgun (WGS) entry which is preliminary data.</text>
</comment>
<keyword evidence="2" id="KW-1185">Reference proteome</keyword>
<dbReference type="InterPro" id="IPR021109">
    <property type="entry name" value="Peptidase_aspartic_dom_sf"/>
</dbReference>
<proteinExistence type="predicted"/>
<dbReference type="Pfam" id="PF08284">
    <property type="entry name" value="RVP_2"/>
    <property type="match status" value="1"/>
</dbReference>
<dbReference type="AlphaFoldDB" id="A0AA88D9D7"/>
<organism evidence="1 2">
    <name type="scientific">Ficus carica</name>
    <name type="common">Common fig</name>
    <dbReference type="NCBI Taxonomy" id="3494"/>
    <lineage>
        <taxon>Eukaryota</taxon>
        <taxon>Viridiplantae</taxon>
        <taxon>Streptophyta</taxon>
        <taxon>Embryophyta</taxon>
        <taxon>Tracheophyta</taxon>
        <taxon>Spermatophyta</taxon>
        <taxon>Magnoliopsida</taxon>
        <taxon>eudicotyledons</taxon>
        <taxon>Gunneridae</taxon>
        <taxon>Pentapetalae</taxon>
        <taxon>rosids</taxon>
        <taxon>fabids</taxon>
        <taxon>Rosales</taxon>
        <taxon>Moraceae</taxon>
        <taxon>Ficeae</taxon>
        <taxon>Ficus</taxon>
    </lineage>
</organism>
<dbReference type="CDD" id="cd00303">
    <property type="entry name" value="retropepsin_like"/>
    <property type="match status" value="1"/>
</dbReference>
<sequence>MARPRTRANQNSQEPDLANVILQDNVVPPQENSIPPVVPQVPEVHQEVPQNAEVPIAPIGDFVTEFRTMYYNKEILVAQQEKFNSFKQGSMTVLEVVKKFVQLACLCSELVPNETEKVRRRMKMFRTDIAKRVSAGSSPPTPIADCIGQAIRAEYWINQDKEAKIQIHKAKKENKHAAKHLWPRRNPKLYSKGQTRLPTRLMDFTQKLGRKFNRLEQLFRISFPSGEILLSDYWIRGVPIVIYGRELYVDLVVIKLQDYDVILGMEFLGKYNTKIECR</sequence>
<dbReference type="EMBL" id="BTGU01000027">
    <property type="protein sequence ID" value="GMN47951.1"/>
    <property type="molecule type" value="Genomic_DNA"/>
</dbReference>
<accession>A0AA88D9D7</accession>
<gene>
    <name evidence="1" type="ORF">TIFTF001_017129</name>
</gene>
<dbReference type="Gene3D" id="2.40.70.10">
    <property type="entry name" value="Acid Proteases"/>
    <property type="match status" value="1"/>
</dbReference>
<reference evidence="1" key="1">
    <citation type="submission" date="2023-07" db="EMBL/GenBank/DDBJ databases">
        <title>draft genome sequence of fig (Ficus carica).</title>
        <authorList>
            <person name="Takahashi T."/>
            <person name="Nishimura K."/>
        </authorList>
    </citation>
    <scope>NUCLEOTIDE SEQUENCE</scope>
</reference>